<dbReference type="InterPro" id="IPR032312">
    <property type="entry name" value="LacZ_4"/>
</dbReference>
<organism evidence="13 14">
    <name type="scientific">Dyadobacter sandarakinus</name>
    <dbReference type="NCBI Taxonomy" id="2747268"/>
    <lineage>
        <taxon>Bacteria</taxon>
        <taxon>Pseudomonadati</taxon>
        <taxon>Bacteroidota</taxon>
        <taxon>Cytophagia</taxon>
        <taxon>Cytophagales</taxon>
        <taxon>Spirosomataceae</taxon>
        <taxon>Dyadobacter</taxon>
    </lineage>
</organism>
<comment type="similarity">
    <text evidence="3">Belongs to the glycosyl hydrolase 2 family.</text>
</comment>
<keyword evidence="8" id="KW-0326">Glycosidase</keyword>
<protein>
    <recommendedName>
        <fullName evidence="5">beta-galactosidase</fullName>
        <ecNumber evidence="5">3.2.1.23</ecNumber>
    </recommendedName>
    <alternativeName>
        <fullName evidence="9">Lactase</fullName>
    </alternativeName>
</protein>
<feature type="compositionally biased region" description="Acidic residues" evidence="10">
    <location>
        <begin position="1081"/>
        <end position="1092"/>
    </location>
</feature>
<dbReference type="InterPro" id="IPR006104">
    <property type="entry name" value="Glyco_hydro_2_N"/>
</dbReference>
<dbReference type="Pfam" id="PF02929">
    <property type="entry name" value="Bgal_small_N"/>
    <property type="match status" value="1"/>
</dbReference>
<evidence type="ECO:0000256" key="1">
    <source>
        <dbReference type="ARBA" id="ARBA00001412"/>
    </source>
</evidence>
<name>A0ABX7I8V2_9BACT</name>
<dbReference type="Gene3D" id="3.20.20.80">
    <property type="entry name" value="Glycosidases"/>
    <property type="match status" value="1"/>
</dbReference>
<dbReference type="InterPro" id="IPR006102">
    <property type="entry name" value="Ig-like_GH2"/>
</dbReference>
<evidence type="ECO:0000256" key="4">
    <source>
        <dbReference type="ARBA" id="ARBA00011245"/>
    </source>
</evidence>
<dbReference type="InterPro" id="IPR011013">
    <property type="entry name" value="Gal_mutarotase_sf_dom"/>
</dbReference>
<dbReference type="EC" id="3.2.1.23" evidence="5"/>
<feature type="chain" id="PRO_5046719693" description="beta-galactosidase" evidence="11">
    <location>
        <begin position="26"/>
        <end position="1120"/>
    </location>
</feature>
<evidence type="ECO:0000256" key="3">
    <source>
        <dbReference type="ARBA" id="ARBA00007401"/>
    </source>
</evidence>
<dbReference type="EMBL" id="CP056775">
    <property type="protein sequence ID" value="QRR02531.1"/>
    <property type="molecule type" value="Genomic_DNA"/>
</dbReference>
<evidence type="ECO:0000256" key="9">
    <source>
        <dbReference type="ARBA" id="ARBA00032230"/>
    </source>
</evidence>
<dbReference type="InterPro" id="IPR036156">
    <property type="entry name" value="Beta-gal/glucu_dom_sf"/>
</dbReference>
<feature type="signal peptide" evidence="11">
    <location>
        <begin position="1"/>
        <end position="25"/>
    </location>
</feature>
<dbReference type="Pfam" id="PF00703">
    <property type="entry name" value="Glyco_hydro_2"/>
    <property type="match status" value="1"/>
</dbReference>
<dbReference type="Pfam" id="PF16353">
    <property type="entry name" value="LacZ_4"/>
    <property type="match status" value="1"/>
</dbReference>
<dbReference type="InterPro" id="IPR004199">
    <property type="entry name" value="B-gal_small/dom_5"/>
</dbReference>
<comment type="subunit">
    <text evidence="4">Monomer.</text>
</comment>
<dbReference type="PANTHER" id="PTHR46323:SF2">
    <property type="entry name" value="BETA-GALACTOSIDASE"/>
    <property type="match status" value="1"/>
</dbReference>
<dbReference type="RefSeq" id="WP_204657570.1">
    <property type="nucleotide sequence ID" value="NZ_CP056775.1"/>
</dbReference>
<evidence type="ECO:0000256" key="2">
    <source>
        <dbReference type="ARBA" id="ARBA00001913"/>
    </source>
</evidence>
<dbReference type="PRINTS" id="PR00132">
    <property type="entry name" value="GLHYDRLASE2"/>
</dbReference>
<evidence type="ECO:0000313" key="13">
    <source>
        <dbReference type="EMBL" id="QRR02531.1"/>
    </source>
</evidence>
<accession>A0ABX7I8V2</accession>
<comment type="catalytic activity">
    <reaction evidence="1">
        <text>Hydrolysis of terminal non-reducing beta-D-galactose residues in beta-D-galactosides.</text>
        <dbReference type="EC" id="3.2.1.23"/>
    </reaction>
</comment>
<dbReference type="Gene3D" id="2.60.40.10">
    <property type="entry name" value="Immunoglobulins"/>
    <property type="match status" value="2"/>
</dbReference>
<dbReference type="InterPro" id="IPR014718">
    <property type="entry name" value="GH-type_carb-bd"/>
</dbReference>
<evidence type="ECO:0000256" key="11">
    <source>
        <dbReference type="SAM" id="SignalP"/>
    </source>
</evidence>
<keyword evidence="14" id="KW-1185">Reference proteome</keyword>
<evidence type="ECO:0000256" key="8">
    <source>
        <dbReference type="ARBA" id="ARBA00023295"/>
    </source>
</evidence>
<dbReference type="InterPro" id="IPR008979">
    <property type="entry name" value="Galactose-bd-like_sf"/>
</dbReference>
<dbReference type="SUPFAM" id="SSF49303">
    <property type="entry name" value="beta-Galactosidase/glucuronidase domain"/>
    <property type="match status" value="2"/>
</dbReference>
<dbReference type="Pfam" id="PF02836">
    <property type="entry name" value="Glyco_hydro_2_C"/>
    <property type="match status" value="1"/>
</dbReference>
<evidence type="ECO:0000256" key="10">
    <source>
        <dbReference type="SAM" id="MobiDB-lite"/>
    </source>
</evidence>
<dbReference type="Proteomes" id="UP000612680">
    <property type="component" value="Chromosome"/>
</dbReference>
<sequence length="1120" mass="125454">MHSCIHYRLWAVTFVLLSAVNSIRAQTTPEWQDPQVISVNTERPRADFTPYPDEKSALERLPASPLVQSLNGNWKFRWASHPSKALKNFYDPALSDNGWDNMPVPSSWQIVGARENRPYDRPVFSSPTYPFKPNPPRIDSDTNAVGMYRTTFTVKDDVKSRQFFLQFQGVQSACYVWLNGVAIGYHEDGMTPFEFDITQDVKAGINHLAVEVINLSDGSYLENQHNWRLAGIFRDVNLLVLPKVVLADYHVKTQLDASHENAVLRLSAFVKNYGDTPIYAHQVLFTLYDAAKNVAVPPVSQMVGTLEPFKEAALRLEVPVPNPAKWSADLPQLYTLTIQLMNSDGKVLEVASQRVGFRDVKIKGGQLLVNGKAITIKGVNRYESDPENGRTLSRETMLRDVVLMKQHNINAVRTAHNPHDPYWYDLCDEFGLYVMDEANIESSGPWNKNIGLADNPDWKPAFLARGNAMMERDKNHPSIIIWSLGHDSGMGSNFTALADFIRLADPTRPVFYDEKKDAKPTSLNSFDIISGPNPGIQDMQELIKKDKTRPLILGEYARAAGNALGGLKAYWDVIDKYPSMQGGFISSWADQGLKMKNPDGTFYWDYFNQSDNDHADNGLVTPDRTPQPELSEVRKVFQSVRFDAPDTLRNGEKNITISNQYDFLSMQNFELVWSVLENGKIIGKSNTLTNLPTAPKQKQTYAIPYEVTRKPGAEYFLNLSLRLKEPTPWAAKGFEVAWQQIPIANTSPEKPQISLYQNRPLRITQVSSGRVMVSGQDFSVTIDKNTGGIISFKNKKEEMLEKGFRPSFWRVPVRNDVYGGTGSMAARWHNAGLDSLNVASSSMQTRRITSQVYRVEIRQQLRGLKGETSVTSIYTVYASGDVHVQYSFGGSTGEWPSLARIGVQFQMPAAFNKLQWYGNGPYETYADRKASGKISVYSGSVAEQHFPYISPQENGKKTNVRWAAITNAEGTGLAAAADSLLSINVHDYTASDLMLSEKKGAVLARNTTTSVNLDLAQMGLGTVTGTGQTVEERYQLPARSYTYGFRLKAIESGQDISQQFNNTLPYLARGALSAQVSADESTVEEESLEEEEPVRKTVVRKAAVRKAPARKRKSGRRRRR</sequence>
<dbReference type="InterPro" id="IPR013783">
    <property type="entry name" value="Ig-like_fold"/>
</dbReference>
<dbReference type="SUPFAM" id="SSF74650">
    <property type="entry name" value="Galactose mutarotase-like"/>
    <property type="match status" value="1"/>
</dbReference>
<reference evidence="13 14" key="1">
    <citation type="submission" date="2020-06" db="EMBL/GenBank/DDBJ databases">
        <title>Dyadobacter sandarakinus sp. nov., isolated from the soil of the Arctic Yellow River Station.</title>
        <authorList>
            <person name="Zhang Y."/>
            <person name="Peng F."/>
        </authorList>
    </citation>
    <scope>NUCLEOTIDE SEQUENCE [LARGE SCALE GENOMIC DNA]</scope>
    <source>
        <strain evidence="13 14">Q3-56</strain>
    </source>
</reference>
<feature type="region of interest" description="Disordered" evidence="10">
    <location>
        <begin position="1078"/>
        <end position="1120"/>
    </location>
</feature>
<dbReference type="SUPFAM" id="SSF51445">
    <property type="entry name" value="(Trans)glycosidases"/>
    <property type="match status" value="1"/>
</dbReference>
<gene>
    <name evidence="13" type="ORF">HWI92_17250</name>
</gene>
<evidence type="ECO:0000256" key="7">
    <source>
        <dbReference type="ARBA" id="ARBA00022837"/>
    </source>
</evidence>
<feature type="compositionally biased region" description="Basic residues" evidence="10">
    <location>
        <begin position="1097"/>
        <end position="1120"/>
    </location>
</feature>
<dbReference type="InterPro" id="IPR017853">
    <property type="entry name" value="GH"/>
</dbReference>
<keyword evidence="11" id="KW-0732">Signal</keyword>
<dbReference type="InterPro" id="IPR050347">
    <property type="entry name" value="Bact_Beta-galactosidase"/>
</dbReference>
<dbReference type="SMART" id="SM01038">
    <property type="entry name" value="Bgal_small_N"/>
    <property type="match status" value="1"/>
</dbReference>
<dbReference type="InterPro" id="IPR006101">
    <property type="entry name" value="Glyco_hydro_2"/>
</dbReference>
<evidence type="ECO:0000256" key="5">
    <source>
        <dbReference type="ARBA" id="ARBA00012756"/>
    </source>
</evidence>
<keyword evidence="6" id="KW-0378">Hydrolase</keyword>
<dbReference type="Gene3D" id="2.70.98.10">
    <property type="match status" value="1"/>
</dbReference>
<dbReference type="Gene3D" id="2.60.120.260">
    <property type="entry name" value="Galactose-binding domain-like"/>
    <property type="match status" value="1"/>
</dbReference>
<evidence type="ECO:0000259" key="12">
    <source>
        <dbReference type="SMART" id="SM01038"/>
    </source>
</evidence>
<keyword evidence="7" id="KW-0106">Calcium</keyword>
<dbReference type="PANTHER" id="PTHR46323">
    <property type="entry name" value="BETA-GALACTOSIDASE"/>
    <property type="match status" value="1"/>
</dbReference>
<comment type="cofactor">
    <cofactor evidence="2">
        <name>Ca(2+)</name>
        <dbReference type="ChEBI" id="CHEBI:29108"/>
    </cofactor>
</comment>
<proteinExistence type="inferred from homology"/>
<evidence type="ECO:0000313" key="14">
    <source>
        <dbReference type="Proteomes" id="UP000612680"/>
    </source>
</evidence>
<feature type="domain" description="Beta galactosidase small chain/" evidence="12">
    <location>
        <begin position="772"/>
        <end position="1048"/>
    </location>
</feature>
<dbReference type="InterPro" id="IPR006103">
    <property type="entry name" value="Glyco_hydro_2_cat"/>
</dbReference>
<dbReference type="Pfam" id="PF02837">
    <property type="entry name" value="Glyco_hydro_2_N"/>
    <property type="match status" value="1"/>
</dbReference>
<dbReference type="SUPFAM" id="SSF49785">
    <property type="entry name" value="Galactose-binding domain-like"/>
    <property type="match status" value="1"/>
</dbReference>
<evidence type="ECO:0000256" key="6">
    <source>
        <dbReference type="ARBA" id="ARBA00022801"/>
    </source>
</evidence>